<keyword evidence="7" id="KW-0472">Membrane</keyword>
<evidence type="ECO:0000256" key="3">
    <source>
        <dbReference type="ARBA" id="ARBA00022448"/>
    </source>
</evidence>
<evidence type="ECO:0000259" key="8">
    <source>
        <dbReference type="Pfam" id="PF25917"/>
    </source>
</evidence>
<feature type="region of interest" description="Disordered" evidence="6">
    <location>
        <begin position="260"/>
        <end position="297"/>
    </location>
</feature>
<keyword evidence="11" id="KW-1185">Reference proteome</keyword>
<proteinExistence type="inferred from homology"/>
<comment type="similarity">
    <text evidence="2">Belongs to the membrane fusion protein (MFP) (TC 8.A.1) family.</text>
</comment>
<evidence type="ECO:0000256" key="4">
    <source>
        <dbReference type="ARBA" id="ARBA00023054"/>
    </source>
</evidence>
<evidence type="ECO:0000256" key="1">
    <source>
        <dbReference type="ARBA" id="ARBA00004196"/>
    </source>
</evidence>
<comment type="caution">
    <text evidence="10">The sequence shown here is derived from an EMBL/GenBank/DDBJ whole genome shotgun (WGS) entry which is preliminary data.</text>
</comment>
<dbReference type="Proteomes" id="UP000270261">
    <property type="component" value="Unassembled WGS sequence"/>
</dbReference>
<dbReference type="PANTHER" id="PTHR30469">
    <property type="entry name" value="MULTIDRUG RESISTANCE PROTEIN MDTA"/>
    <property type="match status" value="1"/>
</dbReference>
<feature type="compositionally biased region" description="Gly residues" evidence="6">
    <location>
        <begin position="285"/>
        <end position="297"/>
    </location>
</feature>
<dbReference type="PANTHER" id="PTHR30469:SF33">
    <property type="entry name" value="SLR1207 PROTEIN"/>
    <property type="match status" value="1"/>
</dbReference>
<evidence type="ECO:0000256" key="6">
    <source>
        <dbReference type="SAM" id="MobiDB-lite"/>
    </source>
</evidence>
<feature type="transmembrane region" description="Helical" evidence="7">
    <location>
        <begin position="12"/>
        <end position="33"/>
    </location>
</feature>
<dbReference type="GO" id="GO:0030313">
    <property type="term" value="C:cell envelope"/>
    <property type="evidence" value="ECO:0007669"/>
    <property type="project" value="UniProtKB-SubCell"/>
</dbReference>
<evidence type="ECO:0000256" key="5">
    <source>
        <dbReference type="SAM" id="Coils"/>
    </source>
</evidence>
<dbReference type="SUPFAM" id="SSF111369">
    <property type="entry name" value="HlyD-like secretion proteins"/>
    <property type="match status" value="1"/>
</dbReference>
<dbReference type="InterPro" id="IPR058625">
    <property type="entry name" value="MdtA-like_BSH"/>
</dbReference>
<organism evidence="10 11">
    <name type="scientific">Lautropia dentalis</name>
    <dbReference type="NCBI Taxonomy" id="2490857"/>
    <lineage>
        <taxon>Bacteria</taxon>
        <taxon>Pseudomonadati</taxon>
        <taxon>Pseudomonadota</taxon>
        <taxon>Betaproteobacteria</taxon>
        <taxon>Burkholderiales</taxon>
        <taxon>Burkholderiaceae</taxon>
        <taxon>Lautropia</taxon>
    </lineage>
</organism>
<gene>
    <name evidence="10" type="ORF">EHV23_06755</name>
</gene>
<accession>A0A426FTY5</accession>
<dbReference type="Gene3D" id="2.40.50.100">
    <property type="match status" value="1"/>
</dbReference>
<dbReference type="GO" id="GO:0015562">
    <property type="term" value="F:efflux transmembrane transporter activity"/>
    <property type="evidence" value="ECO:0007669"/>
    <property type="project" value="TreeGrafter"/>
</dbReference>
<dbReference type="InterPro" id="IPR006143">
    <property type="entry name" value="RND_pump_MFP"/>
</dbReference>
<evidence type="ECO:0000256" key="2">
    <source>
        <dbReference type="ARBA" id="ARBA00009477"/>
    </source>
</evidence>
<feature type="coiled-coil region" evidence="5">
    <location>
        <begin position="112"/>
        <end position="184"/>
    </location>
</feature>
<keyword evidence="7" id="KW-1133">Transmembrane helix</keyword>
<dbReference type="InterPro" id="IPR030190">
    <property type="entry name" value="MacA_alpha-hairpin_sf"/>
</dbReference>
<keyword evidence="3" id="KW-0813">Transport</keyword>
<dbReference type="Gene3D" id="2.40.420.20">
    <property type="match status" value="1"/>
</dbReference>
<evidence type="ECO:0000259" key="9">
    <source>
        <dbReference type="Pfam" id="PF25967"/>
    </source>
</evidence>
<dbReference type="Gene3D" id="6.10.140.1990">
    <property type="match status" value="1"/>
</dbReference>
<feature type="domain" description="Multidrug resistance protein MdtA-like barrel-sandwich hybrid" evidence="8">
    <location>
        <begin position="64"/>
        <end position="218"/>
    </location>
</feature>
<dbReference type="EMBL" id="RRUE01000001">
    <property type="protein sequence ID" value="RRN46151.1"/>
    <property type="molecule type" value="Genomic_DNA"/>
</dbReference>
<name>A0A426FTY5_9BURK</name>
<evidence type="ECO:0000256" key="7">
    <source>
        <dbReference type="SAM" id="Phobius"/>
    </source>
</evidence>
<evidence type="ECO:0000313" key="10">
    <source>
        <dbReference type="EMBL" id="RRN46151.1"/>
    </source>
</evidence>
<evidence type="ECO:0000313" key="11">
    <source>
        <dbReference type="Proteomes" id="UP000270261"/>
    </source>
</evidence>
<dbReference type="InterPro" id="IPR058627">
    <property type="entry name" value="MdtA-like_C"/>
</dbReference>
<dbReference type="OrthoDB" id="9784484at2"/>
<dbReference type="GO" id="GO:1990281">
    <property type="term" value="C:efflux pump complex"/>
    <property type="evidence" value="ECO:0007669"/>
    <property type="project" value="TreeGrafter"/>
</dbReference>
<dbReference type="AlphaFoldDB" id="A0A426FTY5"/>
<keyword evidence="4 5" id="KW-0175">Coiled coil</keyword>
<protein>
    <submittedName>
        <fullName evidence="10">Efflux RND transporter periplasmic adaptor subunit</fullName>
    </submittedName>
</protein>
<dbReference type="GO" id="GO:1990961">
    <property type="term" value="P:xenobiotic detoxification by transmembrane export across the plasma membrane"/>
    <property type="evidence" value="ECO:0007669"/>
    <property type="project" value="InterPro"/>
</dbReference>
<reference evidence="10 11" key="1">
    <citation type="submission" date="2018-11" db="EMBL/GenBank/DDBJ databases">
        <title>Genome sequencing of Lautropia sp. KCOM 2505 (= ChDC F240).</title>
        <authorList>
            <person name="Kook J.-K."/>
            <person name="Park S.-N."/>
            <person name="Lim Y.K."/>
        </authorList>
    </citation>
    <scope>NUCLEOTIDE SEQUENCE [LARGE SCALE GENOMIC DNA]</scope>
    <source>
        <strain evidence="10 11">KCOM 2505</strain>
    </source>
</reference>
<keyword evidence="7" id="KW-0812">Transmembrane</keyword>
<dbReference type="Pfam" id="PF25967">
    <property type="entry name" value="RND-MFP_C"/>
    <property type="match status" value="1"/>
</dbReference>
<feature type="domain" description="Multidrug resistance protein MdtA-like C-terminal permuted SH3" evidence="9">
    <location>
        <begin position="334"/>
        <end position="393"/>
    </location>
</feature>
<comment type="subcellular location">
    <subcellularLocation>
        <location evidence="1">Cell envelope</location>
    </subcellularLocation>
</comment>
<dbReference type="Gene3D" id="2.40.30.170">
    <property type="match status" value="1"/>
</dbReference>
<dbReference type="NCBIfam" id="TIGR01730">
    <property type="entry name" value="RND_mfp"/>
    <property type="match status" value="1"/>
</dbReference>
<sequence length="419" mass="44888">MSVNAPPPRRRWGCGVAVLLLVALLAGGGWWWLQPADEPPPVAQVTHGDIELLVTATGTLEPRRSVDVGAQVSGQVKHIHVQIGDTVKRGQLLLEIDPDVQQAVVDGARASLASLQAQLHEQQVLERQARRQLQRRRHLLKQEAVTQEDLENAEAQVELAQARIASLQARMRETRATLRAEETRLSYTRIYAPMDGTVTGLDAREGQTLNATYQTPRVMRIADLGTMTVRTRVSEADVQGVHAGMPVWFTLLTARQGHEEAEPRRWHGTVRQVLPAPDMPAGSASGEGGQDGGGSSGSGVVTYTALFDVENTDRLLRPQMTAQVSFVAQSASGVLTVPMAALTRLPGTGSGQYEARVRQPDGQVATHPVRIGVTDLVQGEVLEGLTEGDEVVLNVAPGDGTATDGPAGAEGTAFIAQPQ</sequence>
<dbReference type="Pfam" id="PF25917">
    <property type="entry name" value="BSH_RND"/>
    <property type="match status" value="1"/>
</dbReference>
<dbReference type="GO" id="GO:0019898">
    <property type="term" value="C:extrinsic component of membrane"/>
    <property type="evidence" value="ECO:0007669"/>
    <property type="project" value="InterPro"/>
</dbReference>
<dbReference type="GO" id="GO:1990195">
    <property type="term" value="C:macrolide transmembrane transporter complex"/>
    <property type="evidence" value="ECO:0007669"/>
    <property type="project" value="InterPro"/>
</dbReference>